<gene>
    <name evidence="1" type="ORF">NEIELOOT_00239</name>
</gene>
<dbReference type="RefSeq" id="WP_003769781.1">
    <property type="nucleotide sequence ID" value="NZ_CP007726.1"/>
</dbReference>
<dbReference type="Proteomes" id="UP000005536">
    <property type="component" value="Unassembled WGS sequence"/>
</dbReference>
<organism evidence="1 2">
    <name type="scientific">Neisseria elongata subsp. glycolytica ATCC 29315</name>
    <dbReference type="NCBI Taxonomy" id="546263"/>
    <lineage>
        <taxon>Bacteria</taxon>
        <taxon>Pseudomonadati</taxon>
        <taxon>Pseudomonadota</taxon>
        <taxon>Betaproteobacteria</taxon>
        <taxon>Neisseriales</taxon>
        <taxon>Neisseriaceae</taxon>
        <taxon>Neisseria</taxon>
    </lineage>
</organism>
<evidence type="ECO:0000313" key="1">
    <source>
        <dbReference type="EMBL" id="EFE50888.1"/>
    </source>
</evidence>
<proteinExistence type="predicted"/>
<sequence>MNPFAQAVPCERCEDTDYGYAHRQIADTAPSEIETQPQTNP</sequence>
<dbReference type="AlphaFoldDB" id="D4DMH1"/>
<accession>D4DMH1</accession>
<name>D4DMH1_NEIEG</name>
<protein>
    <submittedName>
        <fullName evidence="1">Uncharacterized protein</fullName>
    </submittedName>
</protein>
<evidence type="ECO:0000313" key="2">
    <source>
        <dbReference type="Proteomes" id="UP000005536"/>
    </source>
</evidence>
<comment type="caution">
    <text evidence="1">The sequence shown here is derived from an EMBL/GenBank/DDBJ whole genome shotgun (WGS) entry which is preliminary data.</text>
</comment>
<dbReference type="EMBL" id="ADBF01000006">
    <property type="protein sequence ID" value="EFE50888.1"/>
    <property type="molecule type" value="Genomic_DNA"/>
</dbReference>
<reference evidence="1 2" key="1">
    <citation type="submission" date="2010-02" db="EMBL/GenBank/DDBJ databases">
        <authorList>
            <person name="Weinstock G."/>
            <person name="Sodergren E."/>
            <person name="Clifton S."/>
            <person name="Fulton L."/>
            <person name="Fulton B."/>
            <person name="Courtney L."/>
            <person name="Fronick C."/>
            <person name="Harrison M."/>
            <person name="Strong C."/>
            <person name="Farmer C."/>
            <person name="Delahaunty K."/>
            <person name="Markovic C."/>
            <person name="Hall O."/>
            <person name="Minx P."/>
            <person name="Tomlinson C."/>
            <person name="Mitreva M."/>
            <person name="Nelson J."/>
            <person name="Hou S."/>
            <person name="Wollam A."/>
            <person name="Pepin K.H."/>
            <person name="Johnson M."/>
            <person name="Bhonagiri V."/>
            <person name="Zhang X."/>
            <person name="Suruliraj S."/>
            <person name="Warren W."/>
            <person name="Chinwalla A."/>
            <person name="Mardis E.R."/>
            <person name="Wilson R.K."/>
        </authorList>
    </citation>
    <scope>NUCLEOTIDE SEQUENCE [LARGE SCALE GENOMIC DNA]</scope>
    <source>
        <strain evidence="1 2">ATCC 29315</strain>
    </source>
</reference>